<evidence type="ECO:0000313" key="2">
    <source>
        <dbReference type="EMBL" id="SER60628.1"/>
    </source>
</evidence>
<dbReference type="GO" id="GO:0016491">
    <property type="term" value="F:oxidoreductase activity"/>
    <property type="evidence" value="ECO:0007669"/>
    <property type="project" value="InterPro"/>
</dbReference>
<dbReference type="InterPro" id="IPR036291">
    <property type="entry name" value="NAD(P)-bd_dom_sf"/>
</dbReference>
<dbReference type="STRING" id="402600.SAMN05216188_11375"/>
<dbReference type="Pfam" id="PF13602">
    <property type="entry name" value="ADH_zinc_N_2"/>
    <property type="match status" value="1"/>
</dbReference>
<reference evidence="3" key="1">
    <citation type="submission" date="2016-10" db="EMBL/GenBank/DDBJ databases">
        <authorList>
            <person name="Varghese N."/>
            <person name="Submissions S."/>
        </authorList>
    </citation>
    <scope>NUCLEOTIDE SEQUENCE [LARGE SCALE GENOMIC DNA]</scope>
    <source>
        <strain evidence="3">CGMCC 4.3525</strain>
    </source>
</reference>
<dbReference type="AlphaFoldDB" id="A0A1H9QJM2"/>
<evidence type="ECO:0000313" key="3">
    <source>
        <dbReference type="Proteomes" id="UP000199352"/>
    </source>
</evidence>
<dbReference type="OrthoDB" id="3175656at2"/>
<accession>A0A1H9QJM2</accession>
<dbReference type="CDD" id="cd05289">
    <property type="entry name" value="MDR_like_2"/>
    <property type="match status" value="1"/>
</dbReference>
<feature type="domain" description="Enoyl reductase (ER)" evidence="1">
    <location>
        <begin position="10"/>
        <end position="308"/>
    </location>
</feature>
<protein>
    <submittedName>
        <fullName evidence="2">NADPH:quinone reductase</fullName>
    </submittedName>
</protein>
<dbReference type="InterPro" id="IPR013154">
    <property type="entry name" value="ADH-like_N"/>
</dbReference>
<dbReference type="SUPFAM" id="SSF51735">
    <property type="entry name" value="NAD(P)-binding Rossmann-fold domains"/>
    <property type="match status" value="1"/>
</dbReference>
<gene>
    <name evidence="2" type="ORF">SAMN05216188_11375</name>
</gene>
<dbReference type="Gene3D" id="3.40.50.720">
    <property type="entry name" value="NAD(P)-binding Rossmann-like Domain"/>
    <property type="match status" value="1"/>
</dbReference>
<dbReference type="Proteomes" id="UP000199352">
    <property type="component" value="Unassembled WGS sequence"/>
</dbReference>
<dbReference type="Gene3D" id="3.90.180.10">
    <property type="entry name" value="Medium-chain alcohol dehydrogenases, catalytic domain"/>
    <property type="match status" value="1"/>
</dbReference>
<keyword evidence="3" id="KW-1185">Reference proteome</keyword>
<dbReference type="PANTHER" id="PTHR44013">
    <property type="entry name" value="ZINC-TYPE ALCOHOL DEHYDROGENASE-LIKE PROTEIN C16A3.02C"/>
    <property type="match status" value="1"/>
</dbReference>
<name>A0A1H9QJM2_9PSEU</name>
<dbReference type="InterPro" id="IPR011032">
    <property type="entry name" value="GroES-like_sf"/>
</dbReference>
<dbReference type="Pfam" id="PF08240">
    <property type="entry name" value="ADH_N"/>
    <property type="match status" value="1"/>
</dbReference>
<dbReference type="SUPFAM" id="SSF50129">
    <property type="entry name" value="GroES-like"/>
    <property type="match status" value="1"/>
</dbReference>
<dbReference type="PANTHER" id="PTHR44013:SF1">
    <property type="entry name" value="ZINC-TYPE ALCOHOL DEHYDROGENASE-LIKE PROTEIN C16A3.02C"/>
    <property type="match status" value="1"/>
</dbReference>
<proteinExistence type="predicted"/>
<dbReference type="InterPro" id="IPR052733">
    <property type="entry name" value="Chloroplast_QOR"/>
</dbReference>
<dbReference type="EMBL" id="FOFR01000013">
    <property type="protein sequence ID" value="SER60628.1"/>
    <property type="molecule type" value="Genomic_DNA"/>
</dbReference>
<dbReference type="SMART" id="SM00829">
    <property type="entry name" value="PKS_ER"/>
    <property type="match status" value="1"/>
</dbReference>
<sequence>MKALVARAYGPLEDLEIVDVPRPVPGPGELLVRVEAAALNPVDVKLITGAMKAFAPITHPFVPGVDVSGVVESVGADVERFAPGDAVIAWNGIPSGAFAEYALVRADDSAAARPAGLDARRGAALPTAALTAAALLDLAKPAPGSTLLVVGASGGIGGYAVQLAKRAGATVLATGSGEDRERLGRLGADDVVDYRAEDITRWVRDRFPQGVDAVVDLVAAGPGLASSAAAARHGGVLVSPLGGPPAFDRGVTASYTGTTTPAGRLAELATLAAEGALQVEIAAEYPFAEVRQALLDFTRQHVRGKFVITS</sequence>
<organism evidence="2 3">
    <name type="scientific">Lentzea xinjiangensis</name>
    <dbReference type="NCBI Taxonomy" id="402600"/>
    <lineage>
        <taxon>Bacteria</taxon>
        <taxon>Bacillati</taxon>
        <taxon>Actinomycetota</taxon>
        <taxon>Actinomycetes</taxon>
        <taxon>Pseudonocardiales</taxon>
        <taxon>Pseudonocardiaceae</taxon>
        <taxon>Lentzea</taxon>
    </lineage>
</organism>
<dbReference type="InterPro" id="IPR020843">
    <property type="entry name" value="ER"/>
</dbReference>
<evidence type="ECO:0000259" key="1">
    <source>
        <dbReference type="SMART" id="SM00829"/>
    </source>
</evidence>
<dbReference type="RefSeq" id="WP_089954909.1">
    <property type="nucleotide sequence ID" value="NZ_FOFR01000013.1"/>
</dbReference>